<dbReference type="GO" id="GO:0012505">
    <property type="term" value="C:endomembrane system"/>
    <property type="evidence" value="ECO:0007669"/>
    <property type="project" value="UniProtKB-SubCell"/>
</dbReference>
<dbReference type="EMBL" id="JAANQT010000024">
    <property type="protein sequence ID" value="KAG1315760.1"/>
    <property type="molecule type" value="Genomic_DNA"/>
</dbReference>
<evidence type="ECO:0000256" key="3">
    <source>
        <dbReference type="ARBA" id="ARBA00022692"/>
    </source>
</evidence>
<sequence>MNEQEYQLLPKNSLSNEKVQDGFDEEFMIGSSSSDDDSVRTRIPHRQDLKGVKEHIEEHFDRPELIKDCILGLSDGLTVPFALAAGLSSLGDSKIVLFGGLAELVSGAISMGLGGYLAAKSEADHYKTEREREAREVELYPEEEEEEIIELFEPYGLDRESMEPMMIRFRQNSEKFIDFMMRFELNLELPDPNRSWISALTIGSSYFIGGVIPLLPYVFIQNTYDALYTSCLVTSLTLFCFGYLKSIYLRPKQAFIGAIQTLAIGAVAAAFSYGIVALVDNSNTENCKGRHKTSISAAVTSTSSSLTTSYNITFDLNCTADATECAGVRATFEKATEIISSVFQFKSPLLINASYNPFCSFSKDCSNEDSMAAIGQAYPTISYIMIDNTDNMTRMYPQALLKQYTKLSVQPAWAYYDINAQFNSQVNWYFVNNPDPISSNQIDFLRNVVHELIHGLGFISAWSDKFYNSLSPMIDNLNQFLAPKLLAATSRDPILGTYETPQPFWGFVEFPFDKFINTNSSSDGLLSLSAITKELNKFYNSNALFQSALDLANAWYASDAYQVASTVYQKTVTADDISVIIDNEPIVWLETSLNPYREGSTLCHVDFNIYLNTSDYLMVYMANRGMSLSYLINEYSHVPIGPKLLKIMATLGYEFNSSYNVTTIQPDLAYWSPSSTLAGSSGNPSPAMVTFTNGPAHTPISSITESNVSSSNKLIASWLLSLIIFNILIISLL</sequence>
<comment type="similarity">
    <text evidence="2">Belongs to the CCC1 family.</text>
</comment>
<reference evidence="7" key="1">
    <citation type="journal article" date="2020" name="Microb. Genom.">
        <title>Genetic diversity of clinical and environmental Mucorales isolates obtained from an investigation of mucormycosis cases among solid organ transplant recipients.</title>
        <authorList>
            <person name="Nguyen M.H."/>
            <person name="Kaul D."/>
            <person name="Muto C."/>
            <person name="Cheng S.J."/>
            <person name="Richter R.A."/>
            <person name="Bruno V.M."/>
            <person name="Liu G."/>
            <person name="Beyhan S."/>
            <person name="Sundermann A.J."/>
            <person name="Mounaud S."/>
            <person name="Pasculle A.W."/>
            <person name="Nierman W.C."/>
            <person name="Driscoll E."/>
            <person name="Cumbie R."/>
            <person name="Clancy C.J."/>
            <person name="Dupont C.L."/>
        </authorList>
    </citation>
    <scope>NUCLEOTIDE SEQUENCE</scope>
    <source>
        <strain evidence="7">GL11</strain>
    </source>
</reference>
<feature type="transmembrane region" description="Helical" evidence="6">
    <location>
        <begin position="226"/>
        <end position="244"/>
    </location>
</feature>
<evidence type="ECO:0000256" key="5">
    <source>
        <dbReference type="ARBA" id="ARBA00023136"/>
    </source>
</evidence>
<dbReference type="CDD" id="cd02435">
    <property type="entry name" value="CCC1"/>
    <property type="match status" value="1"/>
</dbReference>
<evidence type="ECO:0000256" key="4">
    <source>
        <dbReference type="ARBA" id="ARBA00022989"/>
    </source>
</evidence>
<feature type="transmembrane region" description="Helical" evidence="6">
    <location>
        <begin position="256"/>
        <end position="279"/>
    </location>
</feature>
<protein>
    <submittedName>
        <fullName evidence="7">Uncharacterized protein</fullName>
    </submittedName>
</protein>
<comment type="subcellular location">
    <subcellularLocation>
        <location evidence="1">Endomembrane system</location>
        <topology evidence="1">Multi-pass membrane protein</topology>
    </subcellularLocation>
</comment>
<keyword evidence="3 6" id="KW-0812">Transmembrane</keyword>
<proteinExistence type="inferred from homology"/>
<dbReference type="GO" id="GO:0005384">
    <property type="term" value="F:manganese ion transmembrane transporter activity"/>
    <property type="evidence" value="ECO:0007669"/>
    <property type="project" value="InterPro"/>
</dbReference>
<gene>
    <name evidence="7" type="ORF">G6F64_000398</name>
</gene>
<keyword evidence="8" id="KW-1185">Reference proteome</keyword>
<accession>A0A9P6XKH8</accession>
<dbReference type="GO" id="GO:0030026">
    <property type="term" value="P:intracellular manganese ion homeostasis"/>
    <property type="evidence" value="ECO:0007669"/>
    <property type="project" value="InterPro"/>
</dbReference>
<evidence type="ECO:0000313" key="7">
    <source>
        <dbReference type="EMBL" id="KAG1315760.1"/>
    </source>
</evidence>
<comment type="caution">
    <text evidence="7">The sequence shown here is derived from an EMBL/GenBank/DDBJ whole genome shotgun (WGS) entry which is preliminary data.</text>
</comment>
<evidence type="ECO:0000256" key="1">
    <source>
        <dbReference type="ARBA" id="ARBA00004127"/>
    </source>
</evidence>
<dbReference type="Proteomes" id="UP000716291">
    <property type="component" value="Unassembled WGS sequence"/>
</dbReference>
<keyword evidence="5 6" id="KW-0472">Membrane</keyword>
<evidence type="ECO:0000256" key="6">
    <source>
        <dbReference type="SAM" id="Phobius"/>
    </source>
</evidence>
<name>A0A9P6XKH8_RHIOR</name>
<feature type="transmembrane region" description="Helical" evidence="6">
    <location>
        <begin position="95"/>
        <end position="119"/>
    </location>
</feature>
<dbReference type="PANTHER" id="PTHR31851">
    <property type="entry name" value="FE(2+)/MN(2+) TRANSPORTER PCL1"/>
    <property type="match status" value="1"/>
</dbReference>
<dbReference type="Pfam" id="PF01988">
    <property type="entry name" value="VIT1"/>
    <property type="match status" value="1"/>
</dbReference>
<organism evidence="7 8">
    <name type="scientific">Rhizopus oryzae</name>
    <name type="common">Mucormycosis agent</name>
    <name type="synonym">Rhizopus arrhizus var. delemar</name>
    <dbReference type="NCBI Taxonomy" id="64495"/>
    <lineage>
        <taxon>Eukaryota</taxon>
        <taxon>Fungi</taxon>
        <taxon>Fungi incertae sedis</taxon>
        <taxon>Mucoromycota</taxon>
        <taxon>Mucoromycotina</taxon>
        <taxon>Mucoromycetes</taxon>
        <taxon>Mucorales</taxon>
        <taxon>Mucorineae</taxon>
        <taxon>Rhizopodaceae</taxon>
        <taxon>Rhizopus</taxon>
    </lineage>
</organism>
<dbReference type="InterPro" id="IPR008217">
    <property type="entry name" value="Ccc1_fam"/>
</dbReference>
<evidence type="ECO:0000313" key="8">
    <source>
        <dbReference type="Proteomes" id="UP000716291"/>
    </source>
</evidence>
<feature type="transmembrane region" description="Helical" evidence="6">
    <location>
        <begin position="196"/>
        <end position="220"/>
    </location>
</feature>
<keyword evidence="4 6" id="KW-1133">Transmembrane helix</keyword>
<evidence type="ECO:0000256" key="2">
    <source>
        <dbReference type="ARBA" id="ARBA00007049"/>
    </source>
</evidence>
<dbReference type="AlphaFoldDB" id="A0A9P6XKH8"/>
<dbReference type="OrthoDB" id="73465at2759"/>